<dbReference type="InterPro" id="IPR050090">
    <property type="entry name" value="Tyrosine_recombinase_XerCD"/>
</dbReference>
<keyword evidence="2" id="KW-0238">DNA-binding</keyword>
<dbReference type="GO" id="GO:0015074">
    <property type="term" value="P:DNA integration"/>
    <property type="evidence" value="ECO:0007669"/>
    <property type="project" value="InterPro"/>
</dbReference>
<dbReference type="KEGG" id="slk:SLUN_01265"/>
<dbReference type="GO" id="GO:0006310">
    <property type="term" value="P:DNA recombination"/>
    <property type="evidence" value="ECO:0007669"/>
    <property type="project" value="UniProtKB-KW"/>
</dbReference>
<sequence>MAQLCQHLDSLEPTGAPEIRTAVELIIDTGRRPSEICRLPFDCLERDDDGKLTLVYDNHKSARKARRLPISGETGAVIVAQQERVRARFPNTPTDSLKLLPSVLTNATGTKPIGPEWLATRHRAWVGSLPEFLVPTVVTVKGRQVTKMLPFDKAKIFPYAFRHTYAQRHADAGVAPDALQSLMDHRQLTTTQQYYRVSETRKREAVERVTAMQFDRNGSRVWRKAQFLLDSEHARRAIGEVQVPYGLCTEPTNVQAGGHDCPVRFRCVGCDHFRTDVSYLPDLEAYLADLLRGRERLAAFAADSWAKAEAMPSDEEIARVRRLVKRVREDLEDLTEEDRIQIKEAVTVVRRTRRVVSLGLPRVGPPEDLRPERPAG</sequence>
<protein>
    <recommendedName>
        <fullName evidence="4">Tyr recombinase domain-containing protein</fullName>
    </recommendedName>
</protein>
<dbReference type="SUPFAM" id="SSF56349">
    <property type="entry name" value="DNA breaking-rejoining enzymes"/>
    <property type="match status" value="1"/>
</dbReference>
<dbReference type="InterPro" id="IPR013762">
    <property type="entry name" value="Integrase-like_cat_sf"/>
</dbReference>
<dbReference type="EMBL" id="CP026304">
    <property type="protein sequence ID" value="AVZ77149.1"/>
    <property type="molecule type" value="Genomic_DNA"/>
</dbReference>
<evidence type="ECO:0000256" key="1">
    <source>
        <dbReference type="ARBA" id="ARBA00008857"/>
    </source>
</evidence>
<keyword evidence="3" id="KW-0233">DNA recombination</keyword>
<dbReference type="OrthoDB" id="8421690at2"/>
<evidence type="ECO:0000259" key="4">
    <source>
        <dbReference type="PROSITE" id="PS51898"/>
    </source>
</evidence>
<accession>A0A2R4TDD8</accession>
<dbReference type="InterPro" id="IPR011010">
    <property type="entry name" value="DNA_brk_join_enz"/>
</dbReference>
<dbReference type="Gene3D" id="1.10.443.10">
    <property type="entry name" value="Intergrase catalytic core"/>
    <property type="match status" value="1"/>
</dbReference>
<evidence type="ECO:0000313" key="6">
    <source>
        <dbReference type="Proteomes" id="UP000244201"/>
    </source>
</evidence>
<evidence type="ECO:0000256" key="2">
    <source>
        <dbReference type="ARBA" id="ARBA00023125"/>
    </source>
</evidence>
<dbReference type="Proteomes" id="UP000244201">
    <property type="component" value="Chromosome"/>
</dbReference>
<dbReference type="PANTHER" id="PTHR30349">
    <property type="entry name" value="PHAGE INTEGRASE-RELATED"/>
    <property type="match status" value="1"/>
</dbReference>
<dbReference type="PANTHER" id="PTHR30349:SF41">
    <property type="entry name" value="INTEGRASE_RECOMBINASE PROTEIN MJ0367-RELATED"/>
    <property type="match status" value="1"/>
</dbReference>
<proteinExistence type="inferred from homology"/>
<name>A0A2R4TDD8_9ACTN</name>
<feature type="domain" description="Tyr recombinase" evidence="4">
    <location>
        <begin position="1"/>
        <end position="207"/>
    </location>
</feature>
<organism evidence="5 6">
    <name type="scientific">Streptomyces lunaelactis</name>
    <dbReference type="NCBI Taxonomy" id="1535768"/>
    <lineage>
        <taxon>Bacteria</taxon>
        <taxon>Bacillati</taxon>
        <taxon>Actinomycetota</taxon>
        <taxon>Actinomycetes</taxon>
        <taxon>Kitasatosporales</taxon>
        <taxon>Streptomycetaceae</taxon>
        <taxon>Streptomyces</taxon>
    </lineage>
</organism>
<comment type="similarity">
    <text evidence="1">Belongs to the 'phage' integrase family.</text>
</comment>
<dbReference type="GO" id="GO:0003677">
    <property type="term" value="F:DNA binding"/>
    <property type="evidence" value="ECO:0007669"/>
    <property type="project" value="UniProtKB-KW"/>
</dbReference>
<reference evidence="5 6" key="1">
    <citation type="submission" date="2018-01" db="EMBL/GenBank/DDBJ databases">
        <title>Complete genome sequence of Streptomyces lunaelactis MM109T, a Ferroverdin A producer isolated from cave moonmilk deposits.</title>
        <authorList>
            <person name="Naome A."/>
            <person name="Martinet L."/>
            <person name="Maciejewska M."/>
            <person name="Anderssen S."/>
            <person name="Adam D."/>
            <person name="Tenconi E."/>
            <person name="Deflandre B."/>
            <person name="Arguelles-Arias A."/>
            <person name="Calusinska M."/>
            <person name="Copieters W."/>
            <person name="Karim L."/>
            <person name="Hanikenne M."/>
            <person name="Baurain D."/>
            <person name="van Wezel G."/>
            <person name="Smargiasso N."/>
            <person name="de Pauw E."/>
            <person name="Delfosse P."/>
            <person name="Rigali S."/>
        </authorList>
    </citation>
    <scope>NUCLEOTIDE SEQUENCE [LARGE SCALE GENOMIC DNA]</scope>
    <source>
        <strain evidence="5 6">MM109</strain>
    </source>
</reference>
<dbReference type="CDD" id="cd00397">
    <property type="entry name" value="DNA_BRE_C"/>
    <property type="match status" value="1"/>
</dbReference>
<keyword evidence="6" id="KW-1185">Reference proteome</keyword>
<dbReference type="PROSITE" id="PS51898">
    <property type="entry name" value="TYR_RECOMBINASE"/>
    <property type="match status" value="1"/>
</dbReference>
<evidence type="ECO:0000256" key="3">
    <source>
        <dbReference type="ARBA" id="ARBA00023172"/>
    </source>
</evidence>
<dbReference type="InterPro" id="IPR002104">
    <property type="entry name" value="Integrase_catalytic"/>
</dbReference>
<gene>
    <name evidence="5" type="ORF">SLUN_01265</name>
</gene>
<evidence type="ECO:0000313" key="5">
    <source>
        <dbReference type="EMBL" id="AVZ77149.1"/>
    </source>
</evidence>
<dbReference type="AlphaFoldDB" id="A0A2R4TDD8"/>